<name>A0A9J5XRW7_SOLCO</name>
<proteinExistence type="predicted"/>
<accession>A0A9J5XRW7</accession>
<gene>
    <name evidence="1" type="ORF">H5410_040394</name>
</gene>
<sequence length="82" mass="9368">MAPMYLQTDQMQFNSTGQTKAGHRIGLYRYHSGSFRSGSIRDGTGHRESVHGKERYHNLIPVYRYQYILIYSGSVPVRSGSN</sequence>
<keyword evidence="2" id="KW-1185">Reference proteome</keyword>
<organism evidence="1 2">
    <name type="scientific">Solanum commersonii</name>
    <name type="common">Commerson's wild potato</name>
    <name type="synonym">Commerson's nightshade</name>
    <dbReference type="NCBI Taxonomy" id="4109"/>
    <lineage>
        <taxon>Eukaryota</taxon>
        <taxon>Viridiplantae</taxon>
        <taxon>Streptophyta</taxon>
        <taxon>Embryophyta</taxon>
        <taxon>Tracheophyta</taxon>
        <taxon>Spermatophyta</taxon>
        <taxon>Magnoliopsida</taxon>
        <taxon>eudicotyledons</taxon>
        <taxon>Gunneridae</taxon>
        <taxon>Pentapetalae</taxon>
        <taxon>asterids</taxon>
        <taxon>lamiids</taxon>
        <taxon>Solanales</taxon>
        <taxon>Solanaceae</taxon>
        <taxon>Solanoideae</taxon>
        <taxon>Solaneae</taxon>
        <taxon>Solanum</taxon>
    </lineage>
</organism>
<protein>
    <submittedName>
        <fullName evidence="1">Uncharacterized protein</fullName>
    </submittedName>
</protein>
<comment type="caution">
    <text evidence="1">The sequence shown here is derived from an EMBL/GenBank/DDBJ whole genome shotgun (WGS) entry which is preliminary data.</text>
</comment>
<dbReference type="OrthoDB" id="10408043at2759"/>
<dbReference type="EMBL" id="JACXVP010000008">
    <property type="protein sequence ID" value="KAG5589880.1"/>
    <property type="molecule type" value="Genomic_DNA"/>
</dbReference>
<evidence type="ECO:0000313" key="1">
    <source>
        <dbReference type="EMBL" id="KAG5589880.1"/>
    </source>
</evidence>
<reference evidence="1 2" key="1">
    <citation type="submission" date="2020-09" db="EMBL/GenBank/DDBJ databases">
        <title>De no assembly of potato wild relative species, Solanum commersonii.</title>
        <authorList>
            <person name="Cho K."/>
        </authorList>
    </citation>
    <scope>NUCLEOTIDE SEQUENCE [LARGE SCALE GENOMIC DNA]</scope>
    <source>
        <strain evidence="1">LZ3.2</strain>
        <tissue evidence="1">Leaf</tissue>
    </source>
</reference>
<dbReference type="Proteomes" id="UP000824120">
    <property type="component" value="Chromosome 8"/>
</dbReference>
<evidence type="ECO:0000313" key="2">
    <source>
        <dbReference type="Proteomes" id="UP000824120"/>
    </source>
</evidence>
<dbReference type="AlphaFoldDB" id="A0A9J5XRW7"/>